<reference evidence="1 2" key="1">
    <citation type="submission" date="2019-03" db="EMBL/GenBank/DDBJ databases">
        <title>The genome sequence of a newly discovered highly antifungal drug resistant Aspergillus species, Aspergillus tanneri NIH 1004.</title>
        <authorList>
            <person name="Mounaud S."/>
            <person name="Singh I."/>
            <person name="Joardar V."/>
            <person name="Pakala S."/>
            <person name="Pakala S."/>
            <person name="Venepally P."/>
            <person name="Hoover J."/>
            <person name="Nierman W."/>
            <person name="Chung J."/>
            <person name="Losada L."/>
        </authorList>
    </citation>
    <scope>NUCLEOTIDE SEQUENCE [LARGE SCALE GENOMIC DNA]</scope>
    <source>
        <strain evidence="1 2">NIH1004</strain>
    </source>
</reference>
<dbReference type="Proteomes" id="UP000308092">
    <property type="component" value="Unassembled WGS sequence"/>
</dbReference>
<keyword evidence="2" id="KW-1185">Reference proteome</keyword>
<dbReference type="VEuPathDB" id="FungiDB:EYZ11_013135"/>
<organism evidence="1 2">
    <name type="scientific">Aspergillus tanneri</name>
    <dbReference type="NCBI Taxonomy" id="1220188"/>
    <lineage>
        <taxon>Eukaryota</taxon>
        <taxon>Fungi</taxon>
        <taxon>Dikarya</taxon>
        <taxon>Ascomycota</taxon>
        <taxon>Pezizomycotina</taxon>
        <taxon>Eurotiomycetes</taxon>
        <taxon>Eurotiomycetidae</taxon>
        <taxon>Eurotiales</taxon>
        <taxon>Aspergillaceae</taxon>
        <taxon>Aspergillus</taxon>
        <taxon>Aspergillus subgen. Circumdati</taxon>
    </lineage>
</organism>
<evidence type="ECO:0000313" key="1">
    <source>
        <dbReference type="EMBL" id="THC87420.1"/>
    </source>
</evidence>
<protein>
    <submittedName>
        <fullName evidence="1">Uncharacterized protein</fullName>
    </submittedName>
</protein>
<proteinExistence type="predicted"/>
<comment type="caution">
    <text evidence="1">The sequence shown here is derived from an EMBL/GenBank/DDBJ whole genome shotgun (WGS) entry which is preliminary data.</text>
</comment>
<dbReference type="AlphaFoldDB" id="A0A4S3IYG0"/>
<evidence type="ECO:0000313" key="2">
    <source>
        <dbReference type="Proteomes" id="UP000308092"/>
    </source>
</evidence>
<gene>
    <name evidence="1" type="ORF">EYZ11_013135</name>
</gene>
<dbReference type="EMBL" id="SOSA01001222">
    <property type="protein sequence ID" value="THC87420.1"/>
    <property type="molecule type" value="Genomic_DNA"/>
</dbReference>
<name>A0A4S3IYG0_9EURO</name>
<accession>A0A4S3IYG0</accession>
<sequence>MFNRSMLPLFAAARAVAAPCRFLPTSLTRK</sequence>